<gene>
    <name evidence="2" type="ORF">E0L32_010575</name>
</gene>
<comment type="caution">
    <text evidence="2">The sequence shown here is derived from an EMBL/GenBank/DDBJ whole genome shotgun (WGS) entry which is preliminary data.</text>
</comment>
<dbReference type="RefSeq" id="XP_030989494.1">
    <property type="nucleotide sequence ID" value="XM_031133209.1"/>
</dbReference>
<dbReference type="InParanoid" id="A0A507AK69"/>
<dbReference type="OrthoDB" id="3426307at2759"/>
<dbReference type="AlphaFoldDB" id="A0A507AK69"/>
<sequence>MKFAIFSIISTLLIAVSAAGNSWYVPAKDITCAGHDDGHIECQQGHIDNAPVVPLDHPDSNTTPAIKGREANPLQKRVTCNIDGVTQGLACFTHCFAIGYCNSNCDSKNICHCSCMDKTPWWNPIVCSKTSCA</sequence>
<organism evidence="2 3">
    <name type="scientific">Thyridium curvatum</name>
    <dbReference type="NCBI Taxonomy" id="1093900"/>
    <lineage>
        <taxon>Eukaryota</taxon>
        <taxon>Fungi</taxon>
        <taxon>Dikarya</taxon>
        <taxon>Ascomycota</taxon>
        <taxon>Pezizomycotina</taxon>
        <taxon>Sordariomycetes</taxon>
        <taxon>Sordariomycetidae</taxon>
        <taxon>Thyridiales</taxon>
        <taxon>Thyridiaceae</taxon>
        <taxon>Thyridium</taxon>
    </lineage>
</organism>
<dbReference type="GeneID" id="41978022"/>
<protein>
    <submittedName>
        <fullName evidence="2">Uncharacterized protein</fullName>
    </submittedName>
</protein>
<keyword evidence="1" id="KW-0732">Signal</keyword>
<keyword evidence="3" id="KW-1185">Reference proteome</keyword>
<accession>A0A507AK69</accession>
<evidence type="ECO:0000256" key="1">
    <source>
        <dbReference type="SAM" id="SignalP"/>
    </source>
</evidence>
<evidence type="ECO:0000313" key="3">
    <source>
        <dbReference type="Proteomes" id="UP000319257"/>
    </source>
</evidence>
<dbReference type="EMBL" id="SKBQ01000086">
    <property type="protein sequence ID" value="TPX07783.1"/>
    <property type="molecule type" value="Genomic_DNA"/>
</dbReference>
<dbReference type="Proteomes" id="UP000319257">
    <property type="component" value="Unassembled WGS sequence"/>
</dbReference>
<proteinExistence type="predicted"/>
<reference evidence="2 3" key="1">
    <citation type="submission" date="2019-06" db="EMBL/GenBank/DDBJ databases">
        <title>Draft genome sequence of the filamentous fungus Phialemoniopsis curvata isolated from diesel fuel.</title>
        <authorList>
            <person name="Varaljay V.A."/>
            <person name="Lyon W.J."/>
            <person name="Crouch A.L."/>
            <person name="Drake C.E."/>
            <person name="Hollomon J.M."/>
            <person name="Nadeau L.J."/>
            <person name="Nunn H.S."/>
            <person name="Stevenson B.S."/>
            <person name="Bojanowski C.L."/>
            <person name="Crookes-Goodson W.J."/>
        </authorList>
    </citation>
    <scope>NUCLEOTIDE SEQUENCE [LARGE SCALE GENOMIC DNA]</scope>
    <source>
        <strain evidence="2 3">D216</strain>
    </source>
</reference>
<name>A0A507AK69_9PEZI</name>
<feature type="signal peptide" evidence="1">
    <location>
        <begin position="1"/>
        <end position="18"/>
    </location>
</feature>
<evidence type="ECO:0000313" key="2">
    <source>
        <dbReference type="EMBL" id="TPX07783.1"/>
    </source>
</evidence>
<feature type="chain" id="PRO_5021456359" evidence="1">
    <location>
        <begin position="19"/>
        <end position="133"/>
    </location>
</feature>